<keyword evidence="1" id="KW-0812">Transmembrane</keyword>
<proteinExistence type="predicted"/>
<organism evidence="2 3">
    <name type="scientific">Adineta steineri</name>
    <dbReference type="NCBI Taxonomy" id="433720"/>
    <lineage>
        <taxon>Eukaryota</taxon>
        <taxon>Metazoa</taxon>
        <taxon>Spiralia</taxon>
        <taxon>Gnathifera</taxon>
        <taxon>Rotifera</taxon>
        <taxon>Eurotatoria</taxon>
        <taxon>Bdelloidea</taxon>
        <taxon>Adinetida</taxon>
        <taxon>Adinetidae</taxon>
        <taxon>Adineta</taxon>
    </lineage>
</organism>
<dbReference type="AlphaFoldDB" id="A0A814FE66"/>
<feature type="transmembrane region" description="Helical" evidence="1">
    <location>
        <begin position="30"/>
        <end position="51"/>
    </location>
</feature>
<dbReference type="Proteomes" id="UP000663860">
    <property type="component" value="Unassembled WGS sequence"/>
</dbReference>
<keyword evidence="1" id="KW-1133">Transmembrane helix</keyword>
<evidence type="ECO:0000313" key="3">
    <source>
        <dbReference type="Proteomes" id="UP000663860"/>
    </source>
</evidence>
<reference evidence="2" key="1">
    <citation type="submission" date="2021-02" db="EMBL/GenBank/DDBJ databases">
        <authorList>
            <person name="Nowell W R."/>
        </authorList>
    </citation>
    <scope>NUCLEOTIDE SEQUENCE</scope>
</reference>
<sequence>MLPMNNNQANFVQEQRYIEQERPLKSHIGLALLALLIFPPVGIVAMILSIWSLCGQQDRDLSRKFGNAVYWISLLSICLSFLLLFTLFTYFTYQYLINRSIITRQSLTTYRTYRPLITDTDYT</sequence>
<keyword evidence="1" id="KW-0472">Membrane</keyword>
<comment type="caution">
    <text evidence="2">The sequence shown here is derived from an EMBL/GenBank/DDBJ whole genome shotgun (WGS) entry which is preliminary data.</text>
</comment>
<protein>
    <submittedName>
        <fullName evidence="2">Uncharacterized protein</fullName>
    </submittedName>
</protein>
<feature type="transmembrane region" description="Helical" evidence="1">
    <location>
        <begin position="71"/>
        <end position="93"/>
    </location>
</feature>
<evidence type="ECO:0000313" key="2">
    <source>
        <dbReference type="EMBL" id="CAF0984564.1"/>
    </source>
</evidence>
<gene>
    <name evidence="2" type="ORF">IZO911_LOCUS16758</name>
</gene>
<evidence type="ECO:0000256" key="1">
    <source>
        <dbReference type="SAM" id="Phobius"/>
    </source>
</evidence>
<accession>A0A814FE66</accession>
<name>A0A814FE66_9BILA</name>
<dbReference type="EMBL" id="CAJNOE010000152">
    <property type="protein sequence ID" value="CAF0984564.1"/>
    <property type="molecule type" value="Genomic_DNA"/>
</dbReference>